<dbReference type="Gene3D" id="1.20.1260.20">
    <property type="entry name" value="PPE superfamily"/>
    <property type="match status" value="1"/>
</dbReference>
<reference evidence="4" key="1">
    <citation type="journal article" date="2009" name="J. Clin. Microbiol.">
        <title>Genomic comparison of PE and PPE genes in the Mycobacterium avium complex.</title>
        <authorList>
            <person name="Mackenzie N."/>
            <person name="Alexander D.C."/>
            <person name="Turenne C.Y."/>
            <person name="Behr M.A."/>
            <person name="De Buck J.M."/>
        </authorList>
    </citation>
    <scope>NUCLEOTIDE SEQUENCE</scope>
    <source>
        <strain evidence="4">ATCC 13950</strain>
    </source>
</reference>
<evidence type="ECO:0000259" key="3">
    <source>
        <dbReference type="Pfam" id="PF12484"/>
    </source>
</evidence>
<dbReference type="PANTHER" id="PTHR46766">
    <property type="entry name" value="GLUTAMINE-RICH PROTEIN 2"/>
    <property type="match status" value="1"/>
</dbReference>
<dbReference type="EMBL" id="EU855023">
    <property type="protein sequence ID" value="ACJ35588.1"/>
    <property type="molecule type" value="Genomic_DNA"/>
</dbReference>
<gene>
    <name evidence="4" type="primary">PPE19</name>
</gene>
<name>B7T023_MYCIA</name>
<accession>B7T023</accession>
<comment type="similarity">
    <text evidence="1">Belongs to the mycobacterial PPE family.</text>
</comment>
<sequence length="475" mass="48230">MSRQGVAGMFYGAFPPEFNSGRMYSGPGAGSLVAAATAWQSLATELQSTATSYAATISSLTAGPWAGPSSLAMASAAAPYVAWMQQTAAAAAQSATQATEAAAAYETAFAAHVPPAVIAENRALLAQLVATNLFGQNTSAIAANEAQYGEFWAQDATAMDTYFASSATASNKLTEFGPAPQTTNAAAEPMQAAAVTSAASTPAANVANAAATAATTTLPYSGPFSGAANLAYLYQTFMTNLFNTVPGGASFYTAMYNAVKVPLGLTTQFNDVGLLVNFPLSQWLKFAPPIAYGALPKDALGAGLGALGFGRGTLYSAINPIAGMGNAGTLVGKLSIPPSWATATPSVRTVAAALSAAGTEAVPAAALGEGSLFSSMGLAGMLGSGLGSGAPTVVRGGVRNRMAAIKDLKDKQSPEQLKRLVAQISEKPESVQHHNVDQENLDALLEQLAKKPGIHAVHLKKGDKSKVLPTDAQLG</sequence>
<proteinExistence type="inferred from homology"/>
<dbReference type="FunFam" id="1.20.1260.20:FF:000001">
    <property type="entry name" value="PPE family protein PPE41"/>
    <property type="match status" value="1"/>
</dbReference>
<dbReference type="InterPro" id="IPR000030">
    <property type="entry name" value="PPE_dom"/>
</dbReference>
<evidence type="ECO:0000256" key="1">
    <source>
        <dbReference type="ARBA" id="ARBA00010652"/>
    </source>
</evidence>
<organism evidence="4">
    <name type="scientific">Mycobacterium intracellulare (strain ATCC 13950 / DSM 43223 / JCM 6384 / NCTC 13025 / 3600)</name>
    <dbReference type="NCBI Taxonomy" id="487521"/>
    <lineage>
        <taxon>Bacteria</taxon>
        <taxon>Bacillati</taxon>
        <taxon>Actinomycetota</taxon>
        <taxon>Actinomycetes</taxon>
        <taxon>Mycobacteriales</taxon>
        <taxon>Mycobacteriaceae</taxon>
        <taxon>Mycobacterium</taxon>
        <taxon>Mycobacterium avium complex (MAC)</taxon>
    </lineage>
</organism>
<dbReference type="AlphaFoldDB" id="B7T023"/>
<feature type="domain" description="PPE" evidence="2">
    <location>
        <begin position="11"/>
        <end position="172"/>
    </location>
</feature>
<evidence type="ECO:0000259" key="2">
    <source>
        <dbReference type="Pfam" id="PF00823"/>
    </source>
</evidence>
<dbReference type="SUPFAM" id="SSF140459">
    <property type="entry name" value="PE/PPE dimer-like"/>
    <property type="match status" value="1"/>
</dbReference>
<dbReference type="PANTHER" id="PTHR46766:SF1">
    <property type="entry name" value="GLUTAMINE-RICH PROTEIN 2"/>
    <property type="match status" value="1"/>
</dbReference>
<dbReference type="Pfam" id="PF12484">
    <property type="entry name" value="PPE-SVP"/>
    <property type="match status" value="1"/>
</dbReference>
<evidence type="ECO:0000313" key="4">
    <source>
        <dbReference type="EMBL" id="ACJ35588.1"/>
    </source>
</evidence>
<dbReference type="Pfam" id="PF00823">
    <property type="entry name" value="PPE"/>
    <property type="match status" value="1"/>
</dbReference>
<dbReference type="InterPro" id="IPR022171">
    <property type="entry name" value="PPE_C"/>
</dbReference>
<dbReference type="GO" id="GO:0052572">
    <property type="term" value="P:response to host immune response"/>
    <property type="evidence" value="ECO:0007669"/>
    <property type="project" value="TreeGrafter"/>
</dbReference>
<feature type="domain" description="PPE family C-terminal" evidence="3">
    <location>
        <begin position="322"/>
        <end position="402"/>
    </location>
</feature>
<protein>
    <submittedName>
        <fullName evidence="4">PPE19</fullName>
    </submittedName>
</protein>
<dbReference type="InterPro" id="IPR038332">
    <property type="entry name" value="PPE_sf"/>
</dbReference>